<feature type="transmembrane region" description="Helical" evidence="1">
    <location>
        <begin position="6"/>
        <end position="27"/>
    </location>
</feature>
<reference evidence="2" key="1">
    <citation type="submission" date="2014-09" db="EMBL/GenBank/DDBJ databases">
        <authorList>
            <person name="Magalhaes I.L.F."/>
            <person name="Oliveira U."/>
            <person name="Santos F.R."/>
            <person name="Vidigal T.H.D.A."/>
            <person name="Brescovit A.D."/>
            <person name="Santos A.J."/>
        </authorList>
    </citation>
    <scope>NUCLEOTIDE SEQUENCE</scope>
    <source>
        <tissue evidence="2">Shoot tissue taken approximately 20 cm above the soil surface</tissue>
    </source>
</reference>
<reference evidence="2" key="2">
    <citation type="journal article" date="2015" name="Data Brief">
        <title>Shoot transcriptome of the giant reed, Arundo donax.</title>
        <authorList>
            <person name="Barrero R.A."/>
            <person name="Guerrero F.D."/>
            <person name="Moolhuijzen P."/>
            <person name="Goolsby J.A."/>
            <person name="Tidwell J."/>
            <person name="Bellgard S.E."/>
            <person name="Bellgard M.I."/>
        </authorList>
    </citation>
    <scope>NUCLEOTIDE SEQUENCE</scope>
    <source>
        <tissue evidence="2">Shoot tissue taken approximately 20 cm above the soil surface</tissue>
    </source>
</reference>
<accession>A0A0A8ZC37</accession>
<protein>
    <submittedName>
        <fullName evidence="2">Uncharacterized protein</fullName>
    </submittedName>
</protein>
<keyword evidence="1" id="KW-1133">Transmembrane helix</keyword>
<keyword evidence="1" id="KW-0472">Membrane</keyword>
<evidence type="ECO:0000313" key="2">
    <source>
        <dbReference type="EMBL" id="JAD36964.1"/>
    </source>
</evidence>
<organism evidence="2">
    <name type="scientific">Arundo donax</name>
    <name type="common">Giant reed</name>
    <name type="synonym">Donax arundinaceus</name>
    <dbReference type="NCBI Taxonomy" id="35708"/>
    <lineage>
        <taxon>Eukaryota</taxon>
        <taxon>Viridiplantae</taxon>
        <taxon>Streptophyta</taxon>
        <taxon>Embryophyta</taxon>
        <taxon>Tracheophyta</taxon>
        <taxon>Spermatophyta</taxon>
        <taxon>Magnoliopsida</taxon>
        <taxon>Liliopsida</taxon>
        <taxon>Poales</taxon>
        <taxon>Poaceae</taxon>
        <taxon>PACMAD clade</taxon>
        <taxon>Arundinoideae</taxon>
        <taxon>Arundineae</taxon>
        <taxon>Arundo</taxon>
    </lineage>
</organism>
<keyword evidence="1" id="KW-0812">Transmembrane</keyword>
<sequence length="86" mass="9615">MNEMPANITSIGLLGNFFSIDILLRVFHTAQAKPTKTKMPSLWGKPNFRGIHSSQILATDLGMVSQLKTSLMQHHANLGIKQWKKV</sequence>
<evidence type="ECO:0000256" key="1">
    <source>
        <dbReference type="SAM" id="Phobius"/>
    </source>
</evidence>
<name>A0A0A8ZC37_ARUDO</name>
<dbReference type="AlphaFoldDB" id="A0A0A8ZC37"/>
<dbReference type="EMBL" id="GBRH01260931">
    <property type="protein sequence ID" value="JAD36964.1"/>
    <property type="molecule type" value="Transcribed_RNA"/>
</dbReference>
<proteinExistence type="predicted"/>